<accession>A0A4C1YE38</accession>
<evidence type="ECO:0000256" key="1">
    <source>
        <dbReference type="SAM" id="MobiDB-lite"/>
    </source>
</evidence>
<dbReference type="AlphaFoldDB" id="A0A4C1YE38"/>
<evidence type="ECO:0000313" key="3">
    <source>
        <dbReference type="Proteomes" id="UP000299102"/>
    </source>
</evidence>
<proteinExistence type="predicted"/>
<gene>
    <name evidence="2" type="ORF">EVAR_41135_1</name>
</gene>
<dbReference type="Proteomes" id="UP000299102">
    <property type="component" value="Unassembled WGS sequence"/>
</dbReference>
<protein>
    <submittedName>
        <fullName evidence="2">Uncharacterized protein</fullName>
    </submittedName>
</protein>
<organism evidence="2 3">
    <name type="scientific">Eumeta variegata</name>
    <name type="common">Bagworm moth</name>
    <name type="synonym">Eumeta japonica</name>
    <dbReference type="NCBI Taxonomy" id="151549"/>
    <lineage>
        <taxon>Eukaryota</taxon>
        <taxon>Metazoa</taxon>
        <taxon>Ecdysozoa</taxon>
        <taxon>Arthropoda</taxon>
        <taxon>Hexapoda</taxon>
        <taxon>Insecta</taxon>
        <taxon>Pterygota</taxon>
        <taxon>Neoptera</taxon>
        <taxon>Endopterygota</taxon>
        <taxon>Lepidoptera</taxon>
        <taxon>Glossata</taxon>
        <taxon>Ditrysia</taxon>
        <taxon>Tineoidea</taxon>
        <taxon>Psychidae</taxon>
        <taxon>Oiketicinae</taxon>
        <taxon>Eumeta</taxon>
    </lineage>
</organism>
<feature type="compositionally biased region" description="Basic and acidic residues" evidence="1">
    <location>
        <begin position="33"/>
        <end position="50"/>
    </location>
</feature>
<name>A0A4C1YE38_EUMVA</name>
<reference evidence="2 3" key="1">
    <citation type="journal article" date="2019" name="Commun. Biol.">
        <title>The bagworm genome reveals a unique fibroin gene that provides high tensile strength.</title>
        <authorList>
            <person name="Kono N."/>
            <person name="Nakamura H."/>
            <person name="Ohtoshi R."/>
            <person name="Tomita M."/>
            <person name="Numata K."/>
            <person name="Arakawa K."/>
        </authorList>
    </citation>
    <scope>NUCLEOTIDE SEQUENCE [LARGE SCALE GENOMIC DNA]</scope>
</reference>
<comment type="caution">
    <text evidence="2">The sequence shown here is derived from an EMBL/GenBank/DDBJ whole genome shotgun (WGS) entry which is preliminary data.</text>
</comment>
<feature type="region of interest" description="Disordered" evidence="1">
    <location>
        <begin position="24"/>
        <end position="64"/>
    </location>
</feature>
<sequence length="143" mass="16979">MNKVILSYIAKTIQRNRLQEYRCRSSSKTITRQSDDRRKWARPSEKRTSFVDEPPAARAGRPRRLRTLGFGVKKVINAGRHAVVPRRQFAYGTRMRYVEGPRRGTTRRQSSGSRREPWAVTQRSVLRMGVPNFWLRWKQIRFF</sequence>
<keyword evidence="3" id="KW-1185">Reference proteome</keyword>
<evidence type="ECO:0000313" key="2">
    <source>
        <dbReference type="EMBL" id="GBP72919.1"/>
    </source>
</evidence>
<dbReference type="EMBL" id="BGZK01001161">
    <property type="protein sequence ID" value="GBP72919.1"/>
    <property type="molecule type" value="Genomic_DNA"/>
</dbReference>